<evidence type="ECO:0000313" key="2">
    <source>
        <dbReference type="Proteomes" id="UP000702952"/>
    </source>
</evidence>
<dbReference type="Proteomes" id="UP000702952">
    <property type="component" value="Unassembled WGS sequence"/>
</dbReference>
<name>A0A1B9UG04_AGRTU</name>
<sequence>MSRGGICAYAPGRSQRAFFLDTNTKPSNSFSRRRSITLRRHVADMIVMEGPAQSAGDDPRLSYSIRITAKTTIKTV</sequence>
<reference evidence="1" key="1">
    <citation type="journal article" date="2020" name="Science">
        <title>Unexpected conservation and global transmission of agrobacterial virulence plasmids.</title>
        <authorList>
            <person name="Weisberg A.J."/>
            <person name="Davis E.W. 2nd"/>
            <person name="Tabima J."/>
            <person name="Belcher M.S."/>
            <person name="Miller M."/>
            <person name="Kuo C.H."/>
            <person name="Loper J.E."/>
            <person name="Grunwald N.J."/>
            <person name="Putnam M.L."/>
            <person name="Chang J.H."/>
        </authorList>
    </citation>
    <scope>NUCLEOTIDE SEQUENCE</scope>
    <source>
        <strain evidence="1">17-1853-1a</strain>
    </source>
</reference>
<gene>
    <name evidence="1" type="ORF">G6M46_11030</name>
</gene>
<accession>A0A1B9UG04</accession>
<evidence type="ECO:0000313" key="1">
    <source>
        <dbReference type="EMBL" id="NTC28695.1"/>
    </source>
</evidence>
<proteinExistence type="predicted"/>
<dbReference type="AlphaFoldDB" id="A0A1B9UG04"/>
<organism evidence="1 2">
    <name type="scientific">Agrobacterium tumefaciens</name>
    <dbReference type="NCBI Taxonomy" id="358"/>
    <lineage>
        <taxon>Bacteria</taxon>
        <taxon>Pseudomonadati</taxon>
        <taxon>Pseudomonadota</taxon>
        <taxon>Alphaproteobacteria</taxon>
        <taxon>Hyphomicrobiales</taxon>
        <taxon>Rhizobiaceae</taxon>
        <taxon>Rhizobium/Agrobacterium group</taxon>
        <taxon>Agrobacterium</taxon>
        <taxon>Agrobacterium tumefaciens complex</taxon>
    </lineage>
</organism>
<dbReference type="EMBL" id="JAAMAY010000016">
    <property type="protein sequence ID" value="NTC28695.1"/>
    <property type="molecule type" value="Genomic_DNA"/>
</dbReference>
<protein>
    <submittedName>
        <fullName evidence="1">Uncharacterized protein</fullName>
    </submittedName>
</protein>
<comment type="caution">
    <text evidence="1">The sequence shown here is derived from an EMBL/GenBank/DDBJ whole genome shotgun (WGS) entry which is preliminary data.</text>
</comment>